<accession>A0A1I0X7D7</accession>
<evidence type="ECO:0000256" key="2">
    <source>
        <dbReference type="ARBA" id="ARBA00022448"/>
    </source>
</evidence>
<dbReference type="InterPro" id="IPR030678">
    <property type="entry name" value="Peptide/Ni-bd"/>
</dbReference>
<feature type="chain" id="PRO_5038817738" evidence="5">
    <location>
        <begin position="21"/>
        <end position="580"/>
    </location>
</feature>
<dbReference type="GO" id="GO:0015833">
    <property type="term" value="P:peptide transport"/>
    <property type="evidence" value="ECO:0007669"/>
    <property type="project" value="TreeGrafter"/>
</dbReference>
<proteinExistence type="inferred from homology"/>
<name>A0A1I0X7D7_9BACI</name>
<evidence type="ECO:0000256" key="4">
    <source>
        <dbReference type="SAM" id="MobiDB-lite"/>
    </source>
</evidence>
<dbReference type="InterPro" id="IPR039424">
    <property type="entry name" value="SBP_5"/>
</dbReference>
<gene>
    <name evidence="7" type="ORF">SAMN04488072_104223</name>
</gene>
<feature type="region of interest" description="Disordered" evidence="4">
    <location>
        <begin position="27"/>
        <end position="56"/>
    </location>
</feature>
<organism evidence="7 8">
    <name type="scientific">Lentibacillus halodurans</name>
    <dbReference type="NCBI Taxonomy" id="237679"/>
    <lineage>
        <taxon>Bacteria</taxon>
        <taxon>Bacillati</taxon>
        <taxon>Bacillota</taxon>
        <taxon>Bacilli</taxon>
        <taxon>Bacillales</taxon>
        <taxon>Bacillaceae</taxon>
        <taxon>Lentibacillus</taxon>
    </lineage>
</organism>
<dbReference type="InterPro" id="IPR050034">
    <property type="entry name" value="Opp4A"/>
</dbReference>
<dbReference type="Gene3D" id="3.40.190.10">
    <property type="entry name" value="Periplasmic binding protein-like II"/>
    <property type="match status" value="1"/>
</dbReference>
<dbReference type="SUPFAM" id="SSF53850">
    <property type="entry name" value="Periplasmic binding protein-like II"/>
    <property type="match status" value="1"/>
</dbReference>
<protein>
    <submittedName>
        <fullName evidence="7">Peptide/nickel transport system substrate-binding protein</fullName>
    </submittedName>
</protein>
<dbReference type="GO" id="GO:1904680">
    <property type="term" value="F:peptide transmembrane transporter activity"/>
    <property type="evidence" value="ECO:0007669"/>
    <property type="project" value="TreeGrafter"/>
</dbReference>
<feature type="signal peptide" evidence="5">
    <location>
        <begin position="1"/>
        <end position="20"/>
    </location>
</feature>
<dbReference type="Gene3D" id="3.90.76.10">
    <property type="entry name" value="Dipeptide-binding Protein, Domain 1"/>
    <property type="match status" value="1"/>
</dbReference>
<sequence length="580" mass="65809">MNKKFWFLLLLLMSLFFVLAACSDSASDAEGEEDGAGETEGTDDSGGDGEGDSINENGTITYAIDQAPEGLFIDGFAGSAIDSQVNDFIHEDMVTTNENLEYIPHLAEWETEDNQEYTFTLEEGVKWHNGEELTMEDWQFAIEVLAHPDYEGPRYNYVQDIEGAEEYRAGEADSVSGFEIVDDYTAVITFNEPKVNNLENLWTTPMPKAELEDVPVADMMEAPEVRENPVGLGPFKVKEVVQGEYITLERFDDYWQGTPKLAEVTIRVIDPSLVQGALQNEEIDIMEVNPEDVEDLEQLDNVRVEEQEGLGYSYVGFRFGSYDYDNRTAVDDYDKYDSKELRKAMFYAIDREALVDTYLAGKATIVNTPVPSVHWIAADESELIQYDYDPEKAEELLEEAGYVDVNDDGYREDPNGDEFVVTFSHYAGSAAFEGRSQALMQAWEDVGLKTELATGQLIEFNTYNEMKENDDENIEVFFGAWSVGTDPDPSGLWHSEAEWNYGRWLNEESDELLDEGLSEASFDQDHRAEVYVEWQKLFNEELPALPLWENLDLYGINNKLEGVTIDAVGVRDHHEWYVTE</sequence>
<dbReference type="Gene3D" id="3.10.105.10">
    <property type="entry name" value="Dipeptide-binding Protein, Domain 3"/>
    <property type="match status" value="1"/>
</dbReference>
<keyword evidence="3 5" id="KW-0732">Signal</keyword>
<dbReference type="EMBL" id="FOJW01000004">
    <property type="protein sequence ID" value="SFA96962.1"/>
    <property type="molecule type" value="Genomic_DNA"/>
</dbReference>
<evidence type="ECO:0000313" key="7">
    <source>
        <dbReference type="EMBL" id="SFA96962.1"/>
    </source>
</evidence>
<dbReference type="PIRSF" id="PIRSF002741">
    <property type="entry name" value="MppA"/>
    <property type="match status" value="1"/>
</dbReference>
<dbReference type="RefSeq" id="WP_244535687.1">
    <property type="nucleotide sequence ID" value="NZ_FOJW01000004.1"/>
</dbReference>
<dbReference type="InterPro" id="IPR000914">
    <property type="entry name" value="SBP_5_dom"/>
</dbReference>
<feature type="compositionally biased region" description="Acidic residues" evidence="4">
    <location>
        <begin position="27"/>
        <end position="53"/>
    </location>
</feature>
<comment type="similarity">
    <text evidence="1">Belongs to the bacterial solute-binding protein 5 family.</text>
</comment>
<dbReference type="AlphaFoldDB" id="A0A1I0X7D7"/>
<dbReference type="STRING" id="237679.SAMN04488072_104223"/>
<dbReference type="PANTHER" id="PTHR30290:SF9">
    <property type="entry name" value="OLIGOPEPTIDE-BINDING PROTEIN APPA"/>
    <property type="match status" value="1"/>
</dbReference>
<dbReference type="Pfam" id="PF00496">
    <property type="entry name" value="SBP_bac_5"/>
    <property type="match status" value="1"/>
</dbReference>
<evidence type="ECO:0000313" key="8">
    <source>
        <dbReference type="Proteomes" id="UP000198642"/>
    </source>
</evidence>
<keyword evidence="2" id="KW-0813">Transport</keyword>
<feature type="domain" description="Solute-binding protein family 5" evidence="6">
    <location>
        <begin position="101"/>
        <end position="495"/>
    </location>
</feature>
<evidence type="ECO:0000256" key="1">
    <source>
        <dbReference type="ARBA" id="ARBA00005695"/>
    </source>
</evidence>
<evidence type="ECO:0000256" key="3">
    <source>
        <dbReference type="ARBA" id="ARBA00022729"/>
    </source>
</evidence>
<dbReference type="PANTHER" id="PTHR30290">
    <property type="entry name" value="PERIPLASMIC BINDING COMPONENT OF ABC TRANSPORTER"/>
    <property type="match status" value="1"/>
</dbReference>
<dbReference type="GO" id="GO:0043190">
    <property type="term" value="C:ATP-binding cassette (ABC) transporter complex"/>
    <property type="evidence" value="ECO:0007669"/>
    <property type="project" value="InterPro"/>
</dbReference>
<evidence type="ECO:0000259" key="6">
    <source>
        <dbReference type="Pfam" id="PF00496"/>
    </source>
</evidence>
<dbReference type="PROSITE" id="PS51257">
    <property type="entry name" value="PROKAR_LIPOPROTEIN"/>
    <property type="match status" value="1"/>
</dbReference>
<dbReference type="NCBIfam" id="NF045467">
    <property type="entry name" value="Opp4A"/>
    <property type="match status" value="1"/>
</dbReference>
<dbReference type="GO" id="GO:0042597">
    <property type="term" value="C:periplasmic space"/>
    <property type="evidence" value="ECO:0007669"/>
    <property type="project" value="UniProtKB-ARBA"/>
</dbReference>
<keyword evidence="8" id="KW-1185">Reference proteome</keyword>
<evidence type="ECO:0000256" key="5">
    <source>
        <dbReference type="SAM" id="SignalP"/>
    </source>
</evidence>
<reference evidence="7 8" key="1">
    <citation type="submission" date="2016-10" db="EMBL/GenBank/DDBJ databases">
        <authorList>
            <person name="de Groot N.N."/>
        </authorList>
    </citation>
    <scope>NUCLEOTIDE SEQUENCE [LARGE SCALE GENOMIC DNA]</scope>
    <source>
        <strain evidence="7 8">CGMCC 1.3702</strain>
    </source>
</reference>
<dbReference type="Proteomes" id="UP000198642">
    <property type="component" value="Unassembled WGS sequence"/>
</dbReference>